<dbReference type="RefSeq" id="WP_324779629.1">
    <property type="nucleotide sequence ID" value="NZ_CP141769.1"/>
</dbReference>
<proteinExistence type="predicted"/>
<dbReference type="EMBL" id="CP141769">
    <property type="protein sequence ID" value="WRS39098.1"/>
    <property type="molecule type" value="Genomic_DNA"/>
</dbReference>
<dbReference type="Proteomes" id="UP001334732">
    <property type="component" value="Chromosome"/>
</dbReference>
<reference evidence="1 2" key="1">
    <citation type="submission" date="2023-12" db="EMBL/GenBank/DDBJ databases">
        <title>Thiobacillus sedimentum sp. nov., a chemolithoautotrophic sulfur-oxidizing bacterium isolated from freshwater sediment.</title>
        <authorList>
            <person name="Luo J."/>
            <person name="Dai C."/>
        </authorList>
    </citation>
    <scope>NUCLEOTIDE SEQUENCE [LARGE SCALE GENOMIC DNA]</scope>
    <source>
        <strain evidence="1 2">SCUT-2</strain>
    </source>
</reference>
<organism evidence="1 2">
    <name type="scientific">Thiobacillus sedimenti</name>
    <dbReference type="NCBI Taxonomy" id="3110231"/>
    <lineage>
        <taxon>Bacteria</taxon>
        <taxon>Pseudomonadati</taxon>
        <taxon>Pseudomonadota</taxon>
        <taxon>Betaproteobacteria</taxon>
        <taxon>Nitrosomonadales</taxon>
        <taxon>Thiobacillaceae</taxon>
        <taxon>Thiobacillus</taxon>
    </lineage>
</organism>
<protein>
    <submittedName>
        <fullName evidence="1">Uncharacterized protein</fullName>
    </submittedName>
</protein>
<dbReference type="CDD" id="cd12914">
    <property type="entry name" value="PDC1_DGC_like"/>
    <property type="match status" value="1"/>
</dbReference>
<evidence type="ECO:0000313" key="1">
    <source>
        <dbReference type="EMBL" id="WRS39098.1"/>
    </source>
</evidence>
<keyword evidence="2" id="KW-1185">Reference proteome</keyword>
<name>A0ABZ1CJB2_9PROT</name>
<dbReference type="SUPFAM" id="SSF103190">
    <property type="entry name" value="Sensory domain-like"/>
    <property type="match status" value="1"/>
</dbReference>
<dbReference type="Gene3D" id="3.30.450.20">
    <property type="entry name" value="PAS domain"/>
    <property type="match status" value="1"/>
</dbReference>
<dbReference type="InterPro" id="IPR029151">
    <property type="entry name" value="Sensor-like_sf"/>
</dbReference>
<sequence>MANDLQASIMRQRAILKSWLASSLTHLAESCLAVWPDRQALEQRLMEGLNELPYCKYLYILDGHAHQLTANASRGGLLPEHFGRDRSDRPYMAEALAGSAFSLSEAYISRNARRPSLTAVQRIVTPSGEFHGYLGADFDLRELPATQALYEQPQQWVQLKGDPAIRAGLFHQARVASPMDERIDEVLDLLTELVTVHGVFHAKLHFSSSRATLWLLDDPYRFRIHNIAELTDPDLCLAFPHRDYPGDAVIPAEKVRAILQTFRELRFIDETIYLRSGTLNLFNGIVGLTFSCDGSHYMPWNEFLDKRVEFWLGTGGTSTPVPD</sequence>
<gene>
    <name evidence="1" type="ORF">VA613_13970</name>
</gene>
<accession>A0ABZ1CJB2</accession>
<evidence type="ECO:0000313" key="2">
    <source>
        <dbReference type="Proteomes" id="UP001334732"/>
    </source>
</evidence>